<dbReference type="InterPro" id="IPR002925">
    <property type="entry name" value="Dienelactn_hydro"/>
</dbReference>
<feature type="domain" description="Dienelactone hydrolase" evidence="1">
    <location>
        <begin position="21"/>
        <end position="247"/>
    </location>
</feature>
<evidence type="ECO:0000313" key="3">
    <source>
        <dbReference type="Proteomes" id="UP000295341"/>
    </source>
</evidence>
<organism evidence="2 3">
    <name type="scientific">Panacagrimonas perspica</name>
    <dbReference type="NCBI Taxonomy" id="381431"/>
    <lineage>
        <taxon>Bacteria</taxon>
        <taxon>Pseudomonadati</taxon>
        <taxon>Pseudomonadota</taxon>
        <taxon>Gammaproteobacteria</taxon>
        <taxon>Nevskiales</taxon>
        <taxon>Nevskiaceae</taxon>
        <taxon>Panacagrimonas</taxon>
    </lineage>
</organism>
<keyword evidence="3" id="KW-1185">Reference proteome</keyword>
<accession>A0A4R7PC81</accession>
<dbReference type="InterPro" id="IPR051049">
    <property type="entry name" value="Dienelactone_hydrolase-like"/>
</dbReference>
<sequence>MSNTPVVIRPVDIASADGVIDGWWLHPLGAGPWPAVIVHTDIKGVRPAFEETARRLAALGHAVLLPNLYHRALRITDIDPSLSLHDEAQRAQLGKLRESVSTDGTHRDHVALLDWLDHQPEVRGGAIGIVGYCMSGAIALRTAADFPDRVVAAASFHGGRLASDDADGPHLRASAIRARLVLGYARQDKSMPDERIAQLEAALTSAGVAFTSDHHDALHGFAVSDKPEYSAAATELHWKRLQDLFAATLGAAR</sequence>
<evidence type="ECO:0000259" key="1">
    <source>
        <dbReference type="Pfam" id="PF01738"/>
    </source>
</evidence>
<dbReference type="Proteomes" id="UP000295341">
    <property type="component" value="Unassembled WGS sequence"/>
</dbReference>
<proteinExistence type="predicted"/>
<reference evidence="2 3" key="1">
    <citation type="submission" date="2019-03" db="EMBL/GenBank/DDBJ databases">
        <title>Genomic Encyclopedia of Type Strains, Phase IV (KMG-IV): sequencing the most valuable type-strain genomes for metagenomic binning, comparative biology and taxonomic classification.</title>
        <authorList>
            <person name="Goeker M."/>
        </authorList>
    </citation>
    <scope>NUCLEOTIDE SEQUENCE [LARGE SCALE GENOMIC DNA]</scope>
    <source>
        <strain evidence="2 3">DSM 26377</strain>
    </source>
</reference>
<dbReference type="EMBL" id="SOBT01000008">
    <property type="protein sequence ID" value="TDU31714.1"/>
    <property type="molecule type" value="Genomic_DNA"/>
</dbReference>
<dbReference type="PANTHER" id="PTHR46623">
    <property type="entry name" value="CARBOXYMETHYLENEBUTENOLIDASE-RELATED"/>
    <property type="match status" value="1"/>
</dbReference>
<name>A0A4R7PC81_9GAMM</name>
<gene>
    <name evidence="2" type="ORF">DFR24_1093</name>
</gene>
<protein>
    <submittedName>
        <fullName evidence="2">Carboxymethylenebutenolidase</fullName>
    </submittedName>
</protein>
<dbReference type="AlphaFoldDB" id="A0A4R7PC81"/>
<dbReference type="PANTHER" id="PTHR46623:SF10">
    <property type="entry name" value="CARBOXYMETHYLENEBUTENOLIDASE HOMOLOG"/>
    <property type="match status" value="1"/>
</dbReference>
<dbReference type="RefSeq" id="WP_133880276.1">
    <property type="nucleotide sequence ID" value="NZ_MWIN01000012.1"/>
</dbReference>
<dbReference type="GO" id="GO:0016787">
    <property type="term" value="F:hydrolase activity"/>
    <property type="evidence" value="ECO:0007669"/>
    <property type="project" value="InterPro"/>
</dbReference>
<comment type="caution">
    <text evidence="2">The sequence shown here is derived from an EMBL/GenBank/DDBJ whole genome shotgun (WGS) entry which is preliminary data.</text>
</comment>
<dbReference type="Gene3D" id="3.40.50.1820">
    <property type="entry name" value="alpha/beta hydrolase"/>
    <property type="match status" value="1"/>
</dbReference>
<dbReference type="InterPro" id="IPR029058">
    <property type="entry name" value="AB_hydrolase_fold"/>
</dbReference>
<dbReference type="OrthoDB" id="9787933at2"/>
<evidence type="ECO:0000313" key="2">
    <source>
        <dbReference type="EMBL" id="TDU31714.1"/>
    </source>
</evidence>
<dbReference type="SUPFAM" id="SSF53474">
    <property type="entry name" value="alpha/beta-Hydrolases"/>
    <property type="match status" value="1"/>
</dbReference>
<dbReference type="Pfam" id="PF01738">
    <property type="entry name" value="DLH"/>
    <property type="match status" value="1"/>
</dbReference>